<dbReference type="InterPro" id="IPR036291">
    <property type="entry name" value="NAD(P)-bd_dom_sf"/>
</dbReference>
<proteinExistence type="inferred from homology"/>
<keyword evidence="3" id="KW-0560">Oxidoreductase</keyword>
<organism evidence="5 6">
    <name type="scientific">Exophiala bonariae</name>
    <dbReference type="NCBI Taxonomy" id="1690606"/>
    <lineage>
        <taxon>Eukaryota</taxon>
        <taxon>Fungi</taxon>
        <taxon>Dikarya</taxon>
        <taxon>Ascomycota</taxon>
        <taxon>Pezizomycotina</taxon>
        <taxon>Eurotiomycetes</taxon>
        <taxon>Chaetothyriomycetidae</taxon>
        <taxon>Chaetothyriales</taxon>
        <taxon>Herpotrichiellaceae</taxon>
        <taxon>Exophiala</taxon>
    </lineage>
</organism>
<dbReference type="RefSeq" id="XP_064708747.1">
    <property type="nucleotide sequence ID" value="XM_064855158.1"/>
</dbReference>
<gene>
    <name evidence="5" type="ORF">LTR84_011629</name>
</gene>
<comment type="similarity">
    <text evidence="1 4">Belongs to the short-chain dehydrogenases/reductases (SDR) family.</text>
</comment>
<keyword evidence="6" id="KW-1185">Reference proteome</keyword>
<dbReference type="EMBL" id="JAVRRD010000006">
    <property type="protein sequence ID" value="KAK5057629.1"/>
    <property type="molecule type" value="Genomic_DNA"/>
</dbReference>
<dbReference type="SUPFAM" id="SSF51735">
    <property type="entry name" value="NAD(P)-binding Rossmann-fold domains"/>
    <property type="match status" value="1"/>
</dbReference>
<reference evidence="5 6" key="1">
    <citation type="submission" date="2023-08" db="EMBL/GenBank/DDBJ databases">
        <title>Black Yeasts Isolated from many extreme environments.</title>
        <authorList>
            <person name="Coleine C."/>
            <person name="Stajich J.E."/>
            <person name="Selbmann L."/>
        </authorList>
    </citation>
    <scope>NUCLEOTIDE SEQUENCE [LARGE SCALE GENOMIC DNA]</scope>
    <source>
        <strain evidence="5 6">CCFEE 5792</strain>
    </source>
</reference>
<evidence type="ECO:0000313" key="5">
    <source>
        <dbReference type="EMBL" id="KAK5057629.1"/>
    </source>
</evidence>
<name>A0AAV9NGZ9_9EURO</name>
<evidence type="ECO:0008006" key="7">
    <source>
        <dbReference type="Google" id="ProtNLM"/>
    </source>
</evidence>
<dbReference type="Proteomes" id="UP001358417">
    <property type="component" value="Unassembled WGS sequence"/>
</dbReference>
<dbReference type="PANTHER" id="PTHR24320">
    <property type="entry name" value="RETINOL DEHYDROGENASE"/>
    <property type="match status" value="1"/>
</dbReference>
<evidence type="ECO:0000256" key="4">
    <source>
        <dbReference type="RuleBase" id="RU000363"/>
    </source>
</evidence>
<comment type="caution">
    <text evidence="5">The sequence shown here is derived from an EMBL/GenBank/DDBJ whole genome shotgun (WGS) entry which is preliminary data.</text>
</comment>
<dbReference type="InterPro" id="IPR002347">
    <property type="entry name" value="SDR_fam"/>
</dbReference>
<dbReference type="Pfam" id="PF00106">
    <property type="entry name" value="adh_short"/>
    <property type="match status" value="1"/>
</dbReference>
<dbReference type="PANTHER" id="PTHR24320:SF283">
    <property type="entry name" value="RETINOL DEHYDROGENASE 11"/>
    <property type="match status" value="1"/>
</dbReference>
<dbReference type="GeneID" id="89979779"/>
<protein>
    <recommendedName>
        <fullName evidence="7">Short-chain dehydrogenase</fullName>
    </recommendedName>
</protein>
<evidence type="ECO:0000256" key="1">
    <source>
        <dbReference type="ARBA" id="ARBA00006484"/>
    </source>
</evidence>
<dbReference type="PRINTS" id="PR00081">
    <property type="entry name" value="GDHRDH"/>
</dbReference>
<evidence type="ECO:0000313" key="6">
    <source>
        <dbReference type="Proteomes" id="UP001358417"/>
    </source>
</evidence>
<dbReference type="AlphaFoldDB" id="A0AAV9NGZ9"/>
<accession>A0AAV9NGZ9</accession>
<sequence length="355" mass="38285">MTTTTTHAEFGKQTEAFTVAAAFPESIKGRTVIITGVNKQGIGYSTAEAFASQGPAHLIIAGRSQAKLQECHDALKAAYPAVDTRTLIIDLSSQKSVRAAAAELNGWADIPTVDILINNAGIMNIPKRTFTEDDVELTMATNHVGHYLFTNLIFPKLIAAAKNAPKGSVRVVNLASMGVNASAIRFDDLRYEKGASQLPEQQRPNFAMMKAFGFNFDEELGYNFIAAYGASKTAAVVFSVGLNERAYEKHGILSLSVNPGEIKTELSRNSPQEFLDGLKDVETKYGIVFKSLQAGASTTLVAATDPKLSLPESDGHGAFLSDCQLGRVPAYATGKEEAQKLWEVSEGWVGEKFAW</sequence>
<keyword evidence="2" id="KW-0521">NADP</keyword>
<dbReference type="GO" id="GO:0016491">
    <property type="term" value="F:oxidoreductase activity"/>
    <property type="evidence" value="ECO:0007669"/>
    <property type="project" value="UniProtKB-KW"/>
</dbReference>
<evidence type="ECO:0000256" key="3">
    <source>
        <dbReference type="ARBA" id="ARBA00023002"/>
    </source>
</evidence>
<dbReference type="PRINTS" id="PR00080">
    <property type="entry name" value="SDRFAMILY"/>
</dbReference>
<dbReference type="Gene3D" id="3.40.50.720">
    <property type="entry name" value="NAD(P)-binding Rossmann-like Domain"/>
    <property type="match status" value="1"/>
</dbReference>
<evidence type="ECO:0000256" key="2">
    <source>
        <dbReference type="ARBA" id="ARBA00022857"/>
    </source>
</evidence>